<feature type="domain" description="DUF1559" evidence="1">
    <location>
        <begin position="31"/>
        <end position="307"/>
    </location>
</feature>
<dbReference type="InterPro" id="IPR027558">
    <property type="entry name" value="Pre_pil_HX9DG_C"/>
</dbReference>
<accession>A0A518I9R9</accession>
<dbReference type="InterPro" id="IPR045584">
    <property type="entry name" value="Pilin-like"/>
</dbReference>
<keyword evidence="3" id="KW-1185">Reference proteome</keyword>
<reference evidence="2 3" key="1">
    <citation type="submission" date="2019-03" db="EMBL/GenBank/DDBJ databases">
        <title>Deep-cultivation of Planctomycetes and their phenomic and genomic characterization uncovers novel biology.</title>
        <authorList>
            <person name="Wiegand S."/>
            <person name="Jogler M."/>
            <person name="Boedeker C."/>
            <person name="Pinto D."/>
            <person name="Vollmers J."/>
            <person name="Rivas-Marin E."/>
            <person name="Kohn T."/>
            <person name="Peeters S.H."/>
            <person name="Heuer A."/>
            <person name="Rast P."/>
            <person name="Oberbeckmann S."/>
            <person name="Bunk B."/>
            <person name="Jeske O."/>
            <person name="Meyerdierks A."/>
            <person name="Storesund J.E."/>
            <person name="Kallscheuer N."/>
            <person name="Luecker S."/>
            <person name="Lage O.M."/>
            <person name="Pohl T."/>
            <person name="Merkel B.J."/>
            <person name="Hornburger P."/>
            <person name="Mueller R.-W."/>
            <person name="Bruemmer F."/>
            <person name="Labrenz M."/>
            <person name="Spormann A.M."/>
            <person name="Op den Camp H."/>
            <person name="Overmann J."/>
            <person name="Amann R."/>
            <person name="Jetten M.S.M."/>
            <person name="Mascher T."/>
            <person name="Medema M.H."/>
            <person name="Devos D.P."/>
            <person name="Kaster A.-K."/>
            <person name="Ovreas L."/>
            <person name="Rohde M."/>
            <person name="Galperin M.Y."/>
            <person name="Jogler C."/>
        </authorList>
    </citation>
    <scope>NUCLEOTIDE SEQUENCE [LARGE SCALE GENOMIC DNA]</scope>
    <source>
        <strain evidence="2 3">Enr17</strain>
    </source>
</reference>
<dbReference type="SUPFAM" id="SSF54523">
    <property type="entry name" value="Pili subunits"/>
    <property type="match status" value="1"/>
</dbReference>
<dbReference type="InterPro" id="IPR012902">
    <property type="entry name" value="N_methyl_site"/>
</dbReference>
<sequence length="324" mass="35114">MHKRRGFTLIELLVVIAIIAILVALLLPAVQQAREAARRTQCKNNLKQMGLALHNYHDVYRSFPPGSVCLGPIGSAQKTQINWAIAILPYIEQNALAEGYVDEFYNQDPQNSQIRTSIVTTQYCPSDPGAGTLAIPVTGPGGASGRGGADLEYRASSYKGVTGAVFGDRGLRNQGWWDGYYQPFPIPETYRRGVLHSVGTNGWRAEAMSNIRDGTSNTLMLGEKASSAGSGSVYTYWAYSYLYYSLSHSIEHPLSLSNDNGKCIELASAAGDWGAPCARGWGSKHIGVVQFAMADGSVRAISTNIDLTLLCWLSTIDNGEIVNQ</sequence>
<evidence type="ECO:0000313" key="2">
    <source>
        <dbReference type="EMBL" id="QDV49865.1"/>
    </source>
</evidence>
<dbReference type="RefSeq" id="WP_261343448.1">
    <property type="nucleotide sequence ID" value="NZ_CP037452.1"/>
</dbReference>
<dbReference type="PANTHER" id="PTHR30093:SF2">
    <property type="entry name" value="TYPE II SECRETION SYSTEM PROTEIN H"/>
    <property type="match status" value="1"/>
</dbReference>
<evidence type="ECO:0000313" key="3">
    <source>
        <dbReference type="Proteomes" id="UP000318313"/>
    </source>
</evidence>
<dbReference type="PROSITE" id="PS00409">
    <property type="entry name" value="PROKAR_NTER_METHYL"/>
    <property type="match status" value="1"/>
</dbReference>
<dbReference type="KEGG" id="gfm:Enr17x_18860"/>
<dbReference type="Pfam" id="PF07596">
    <property type="entry name" value="SBP_bac_10"/>
    <property type="match status" value="1"/>
</dbReference>
<proteinExistence type="predicted"/>
<dbReference type="AlphaFoldDB" id="A0A518I9R9"/>
<dbReference type="Gene3D" id="3.30.700.10">
    <property type="entry name" value="Glycoprotein, Type 4 Pilin"/>
    <property type="match status" value="1"/>
</dbReference>
<dbReference type="Proteomes" id="UP000318313">
    <property type="component" value="Chromosome"/>
</dbReference>
<dbReference type="NCBIfam" id="TIGR02532">
    <property type="entry name" value="IV_pilin_GFxxxE"/>
    <property type="match status" value="1"/>
</dbReference>
<dbReference type="InterPro" id="IPR011453">
    <property type="entry name" value="DUF1559"/>
</dbReference>
<dbReference type="Pfam" id="PF07963">
    <property type="entry name" value="N_methyl"/>
    <property type="match status" value="1"/>
</dbReference>
<gene>
    <name evidence="2" type="ORF">Enr17x_18860</name>
</gene>
<dbReference type="NCBIfam" id="TIGR04294">
    <property type="entry name" value="pre_pil_HX9DG"/>
    <property type="match status" value="1"/>
</dbReference>
<evidence type="ECO:0000259" key="1">
    <source>
        <dbReference type="Pfam" id="PF07596"/>
    </source>
</evidence>
<organism evidence="2 3">
    <name type="scientific">Gimesia fumaroli</name>
    <dbReference type="NCBI Taxonomy" id="2527976"/>
    <lineage>
        <taxon>Bacteria</taxon>
        <taxon>Pseudomonadati</taxon>
        <taxon>Planctomycetota</taxon>
        <taxon>Planctomycetia</taxon>
        <taxon>Planctomycetales</taxon>
        <taxon>Planctomycetaceae</taxon>
        <taxon>Gimesia</taxon>
    </lineage>
</organism>
<protein>
    <submittedName>
        <fullName evidence="2">Putative major pilin subunit</fullName>
    </submittedName>
</protein>
<name>A0A518I9R9_9PLAN</name>
<dbReference type="PANTHER" id="PTHR30093">
    <property type="entry name" value="GENERAL SECRETION PATHWAY PROTEIN G"/>
    <property type="match status" value="1"/>
</dbReference>
<dbReference type="EMBL" id="CP037452">
    <property type="protein sequence ID" value="QDV49865.1"/>
    <property type="molecule type" value="Genomic_DNA"/>
</dbReference>